<dbReference type="EMBL" id="PXOF01000097">
    <property type="protein sequence ID" value="RGP66140.1"/>
    <property type="molecule type" value="Genomic_DNA"/>
</dbReference>
<evidence type="ECO:0000256" key="1">
    <source>
        <dbReference type="ARBA" id="ARBA00023002"/>
    </source>
</evidence>
<reference evidence="2 3" key="1">
    <citation type="journal article" date="2018" name="PLoS Pathog.">
        <title>Evolution of structural diversity of trichothecenes, a family of toxins produced by plant pathogenic and entomopathogenic fungi.</title>
        <authorList>
            <person name="Proctor R.H."/>
            <person name="McCormick S.P."/>
            <person name="Kim H.S."/>
            <person name="Cardoza R.E."/>
            <person name="Stanley A.M."/>
            <person name="Lindo L."/>
            <person name="Kelly A."/>
            <person name="Brown D.W."/>
            <person name="Lee T."/>
            <person name="Vaughan M.M."/>
            <person name="Alexander N.J."/>
            <person name="Busman M."/>
            <person name="Gutierrez S."/>
        </authorList>
    </citation>
    <scope>NUCLEOTIDE SEQUENCE [LARGE SCALE GENOMIC DNA]</scope>
    <source>
        <strain evidence="2 3">NRRL 3299</strain>
    </source>
</reference>
<dbReference type="AlphaFoldDB" id="A0A395S157"/>
<evidence type="ECO:0000313" key="2">
    <source>
        <dbReference type="EMBL" id="RGP66140.1"/>
    </source>
</evidence>
<dbReference type="InterPro" id="IPR050982">
    <property type="entry name" value="Auxin_biosynth/cation_transpt"/>
</dbReference>
<sequence length="639" mass="70516">MALNYKADDVQRDVADPRKLFDEYPIPIISPSTVSLISFATHSELEQASTVVDVFNSALANNDGAALQTCFFPEQCYWKDSLALTYHLRTFRSPEVIAKNLLKTKEARRCKAAWKLDGAIFVPATPSLQFIDVSLSFRTASPAATCSARVPLLPTQSENGEIEWKIWILSTNLENLDIHPEDTRLLQNPGLSLGDMENIETDVFIIGGGNSATALSARLKTLGVGSVMTERNANVGDNWALRYDCMKLHVPTSFCEMPYMTCEDYQDELQRDHLLSKDELADHLRRFVSYFNLNVITSANIRSTGYNVLTKKWRIKVETPVAVVTVIAKHVVQATGIGSQKPHIPIMANAHVYRGITIHSSDYRNGQRLADRGVKSVLVVGSANTAFDILEDCHAAGLQVTMVARSPTYIVPLEYIQNKASLGAYNLGVAAADRNFFTLPTEISGQLARNLFRILASQEPNRYAALQEAGFPVLDSAEPNQALYSNLIERAGGHYVDIGGTKLLAQGRAGIKAGAEPVAFTETGLQFSDGSTADSDAVIWCTGFADRDVRDTAVEILGGDEEVQDENVLGPHEIAARLDTTWGVDSEGEIRGMWKRHLLLENYWVMGGFTQQHRWYSQVLALQIKAALEGVLPEAYREN</sequence>
<proteinExistence type="predicted"/>
<dbReference type="InterPro" id="IPR036188">
    <property type="entry name" value="FAD/NAD-bd_sf"/>
</dbReference>
<dbReference type="GO" id="GO:0004497">
    <property type="term" value="F:monooxygenase activity"/>
    <property type="evidence" value="ECO:0007669"/>
    <property type="project" value="TreeGrafter"/>
</dbReference>
<protein>
    <submittedName>
        <fullName evidence="2">Putative flavo involved in k+ transport</fullName>
    </submittedName>
</protein>
<dbReference type="PANTHER" id="PTHR43539:SF68">
    <property type="entry name" value="FLAVIN-BINDING MONOOXYGENASE-LIKE PROTEIN (AFU_ORTHOLOGUE AFUA_4G09220)"/>
    <property type="match status" value="1"/>
</dbReference>
<dbReference type="SUPFAM" id="SSF51905">
    <property type="entry name" value="FAD/NAD(P)-binding domain"/>
    <property type="match status" value="1"/>
</dbReference>
<comment type="caution">
    <text evidence="2">The sequence shown here is derived from an EMBL/GenBank/DDBJ whole genome shotgun (WGS) entry which is preliminary data.</text>
</comment>
<dbReference type="Pfam" id="PF13738">
    <property type="entry name" value="Pyr_redox_3"/>
    <property type="match status" value="1"/>
</dbReference>
<dbReference type="STRING" id="5514.A0A395S157"/>
<accession>A0A395S157</accession>
<organism evidence="2 3">
    <name type="scientific">Fusarium sporotrichioides</name>
    <dbReference type="NCBI Taxonomy" id="5514"/>
    <lineage>
        <taxon>Eukaryota</taxon>
        <taxon>Fungi</taxon>
        <taxon>Dikarya</taxon>
        <taxon>Ascomycota</taxon>
        <taxon>Pezizomycotina</taxon>
        <taxon>Sordariomycetes</taxon>
        <taxon>Hypocreomycetidae</taxon>
        <taxon>Hypocreales</taxon>
        <taxon>Nectriaceae</taxon>
        <taxon>Fusarium</taxon>
    </lineage>
</organism>
<dbReference type="PANTHER" id="PTHR43539">
    <property type="entry name" value="FLAVIN-BINDING MONOOXYGENASE-LIKE PROTEIN (AFU_ORTHOLOGUE AFUA_4G09220)"/>
    <property type="match status" value="1"/>
</dbReference>
<keyword evidence="1" id="KW-0560">Oxidoreductase</keyword>
<dbReference type="GO" id="GO:0050660">
    <property type="term" value="F:flavin adenine dinucleotide binding"/>
    <property type="evidence" value="ECO:0007669"/>
    <property type="project" value="TreeGrafter"/>
</dbReference>
<gene>
    <name evidence="2" type="ORF">FSPOR_6966</name>
</gene>
<evidence type="ECO:0000313" key="3">
    <source>
        <dbReference type="Proteomes" id="UP000266152"/>
    </source>
</evidence>
<dbReference type="Gene3D" id="3.50.50.60">
    <property type="entry name" value="FAD/NAD(P)-binding domain"/>
    <property type="match status" value="1"/>
</dbReference>
<dbReference type="Proteomes" id="UP000266152">
    <property type="component" value="Unassembled WGS sequence"/>
</dbReference>
<name>A0A395S157_FUSSP</name>
<keyword evidence="3" id="KW-1185">Reference proteome</keyword>